<proteinExistence type="predicted"/>
<dbReference type="EMBL" id="AP013066">
    <property type="protein sequence ID" value="BAN35531.1"/>
    <property type="molecule type" value="Genomic_DNA"/>
</dbReference>
<dbReference type="KEGG" id="sdr:SCD_n01710"/>
<dbReference type="HOGENOM" id="CLU_1748841_0_0_4"/>
<accession>S6AHA8</accession>
<evidence type="ECO:0000313" key="1">
    <source>
        <dbReference type="EMBL" id="BAN35531.1"/>
    </source>
</evidence>
<dbReference type="eggNOG" id="ENOG5032V2M">
    <property type="taxonomic scope" value="Bacteria"/>
</dbReference>
<dbReference type="RefSeq" id="WP_023506909.1">
    <property type="nucleotide sequence ID" value="NC_022357.1"/>
</dbReference>
<evidence type="ECO:0000313" key="2">
    <source>
        <dbReference type="Proteomes" id="UP000015559"/>
    </source>
</evidence>
<dbReference type="AlphaFoldDB" id="S6AHA8"/>
<keyword evidence="2" id="KW-1185">Reference proteome</keyword>
<gene>
    <name evidence="1" type="ORF">SCD_n01710</name>
</gene>
<reference evidence="1 2" key="1">
    <citation type="journal article" date="2012" name="Appl. Environ. Microbiol.">
        <title>Draft genome sequence of a psychrotolerant sulfur-oxidizing bacterium, Sulfuricella denitrificans skB26, and proteomic insights into cold adaptation.</title>
        <authorList>
            <person name="Watanabe T."/>
            <person name="Kojima H."/>
            <person name="Fukui M."/>
        </authorList>
    </citation>
    <scope>NUCLEOTIDE SEQUENCE [LARGE SCALE GENOMIC DNA]</scope>
    <source>
        <strain evidence="2">skB26</strain>
    </source>
</reference>
<dbReference type="Proteomes" id="UP000015559">
    <property type="component" value="Chromosome"/>
</dbReference>
<protein>
    <submittedName>
        <fullName evidence="1">Uncharacterized protein</fullName>
    </submittedName>
</protein>
<dbReference type="STRING" id="1163617.SCD_n01710"/>
<name>S6AHA8_SULDS</name>
<organism evidence="1 2">
    <name type="scientific">Sulfuricella denitrificans (strain DSM 22764 / NBRC 105220 / skB26)</name>
    <dbReference type="NCBI Taxonomy" id="1163617"/>
    <lineage>
        <taxon>Bacteria</taxon>
        <taxon>Pseudomonadati</taxon>
        <taxon>Pseudomonadota</taxon>
        <taxon>Betaproteobacteria</taxon>
        <taxon>Nitrosomonadales</taxon>
        <taxon>Sulfuricellaceae</taxon>
        <taxon>Sulfuricella</taxon>
    </lineage>
</organism>
<sequence length="152" mass="17262">MQTSVTQPDPAQNEFQRQMNGLLYSLLKWAQLSEFWTKVDKGAGWYLYAVGETVPIAPATPAQVEKFIVEMDALLRQDHRESYCGIVYADCLDKPSFIKIYDPNHLGVSCGSSKNAILPGWIMSLAPPTELHLKYALPANRQRWWQGLFSQK</sequence>